<dbReference type="EMBL" id="JARAFO010000001">
    <property type="protein sequence ID" value="MDE1450727.1"/>
    <property type="molecule type" value="Genomic_DNA"/>
</dbReference>
<reference evidence="4 6" key="2">
    <citation type="submission" date="2019-06" db="EMBL/GenBank/DDBJ databases">
        <title>Genome sequence analysis of &gt;100 Bacillus licheniformis strains suggests intrinsic resistance to this species.</title>
        <authorList>
            <person name="Wels M."/>
            <person name="Siezen R.J."/>
            <person name="Johansen E."/>
            <person name="Stuer-Lauridsen B."/>
            <person name="Bjerre K."/>
            <person name="Nielsen B.K.K."/>
        </authorList>
    </citation>
    <scope>NUCLEOTIDE SEQUENCE [LARGE SCALE GENOMIC DNA]</scope>
    <source>
        <strain evidence="4 6">BAC-15381</strain>
    </source>
</reference>
<dbReference type="Proteomes" id="UP001216709">
    <property type="component" value="Unassembled WGS sequence"/>
</dbReference>
<dbReference type="EMBL" id="NILF01000062">
    <property type="protein sequence ID" value="TWL35061.1"/>
    <property type="molecule type" value="Genomic_DNA"/>
</dbReference>
<name>A0A6I7TQ62_9BACI</name>
<evidence type="ECO:0000313" key="6">
    <source>
        <dbReference type="Proteomes" id="UP000429980"/>
    </source>
</evidence>
<dbReference type="EMBL" id="LKPO01000008">
    <property type="protein sequence ID" value="OLF95953.1"/>
    <property type="molecule type" value="Genomic_DNA"/>
</dbReference>
<feature type="transmembrane region" description="Helical" evidence="1">
    <location>
        <begin position="21"/>
        <end position="43"/>
    </location>
</feature>
<evidence type="ECO:0000313" key="4">
    <source>
        <dbReference type="EMBL" id="TWL35061.1"/>
    </source>
</evidence>
<evidence type="ECO:0000313" key="5">
    <source>
        <dbReference type="Proteomes" id="UP000185604"/>
    </source>
</evidence>
<reference evidence="3 5" key="1">
    <citation type="journal article" date="2016" name="Front. Microbiol.">
        <title>High-Level Heat Resistance of Spores of Bacillus amyloliquefaciens and Bacillus licheniformis Results from the Presence of a spoVA Operon in a Tn1546 Transposon.</title>
        <authorList>
            <person name="Berendsen E.M."/>
            <person name="Koning R.A."/>
            <person name="Boekhorst J."/>
            <person name="de Jong A."/>
            <person name="Kuipers O.P."/>
            <person name="Wells-Bennik M.H."/>
        </authorList>
    </citation>
    <scope>NUCLEOTIDE SEQUENCE [LARGE SCALE GENOMIC DNA]</scope>
    <source>
        <strain evidence="3 5">B4121</strain>
    </source>
</reference>
<dbReference type="AlphaFoldDB" id="A0A6I7TQ62"/>
<dbReference type="RefSeq" id="WP_023857015.1">
    <property type="nucleotide sequence ID" value="NZ_AP023088.1"/>
</dbReference>
<keyword evidence="1" id="KW-1133">Transmembrane helix</keyword>
<evidence type="ECO:0000313" key="2">
    <source>
        <dbReference type="EMBL" id="MDE1450727.1"/>
    </source>
</evidence>
<gene>
    <name evidence="3" type="ORF">B4121_1515</name>
    <name evidence="4" type="ORF">CHCC15381_3504</name>
    <name evidence="2" type="ORF">PVN32_00915</name>
</gene>
<sequence length="45" mass="5473">MNETKQKTHPPVVEERFAKGCLFGILFSLPFWLMFYLFLQYMLTR</sequence>
<dbReference type="Proteomes" id="UP000429980">
    <property type="component" value="Unassembled WGS sequence"/>
</dbReference>
<organism evidence="3 5">
    <name type="scientific">Bacillus paralicheniformis</name>
    <dbReference type="NCBI Taxonomy" id="1648923"/>
    <lineage>
        <taxon>Bacteria</taxon>
        <taxon>Bacillati</taxon>
        <taxon>Bacillota</taxon>
        <taxon>Bacilli</taxon>
        <taxon>Bacillales</taxon>
        <taxon>Bacillaceae</taxon>
        <taxon>Bacillus</taxon>
    </lineage>
</organism>
<keyword evidence="6" id="KW-1185">Reference proteome</keyword>
<dbReference type="GeneID" id="62105713"/>
<proteinExistence type="predicted"/>
<keyword evidence="1" id="KW-0812">Transmembrane</keyword>
<keyword evidence="1" id="KW-0472">Membrane</keyword>
<reference evidence="2" key="3">
    <citation type="submission" date="2022-12" db="EMBL/GenBank/DDBJ databases">
        <title>Draft Genome Sequences of Bacillus licheniformis and Bacillus paralicheniformis strains isolated from Irish skim milk powders.</title>
        <authorList>
            <person name="Lourenco A."/>
            <person name="Li F."/>
            <person name="Geraldine D."/>
            <person name="Tobin J.T."/>
            <person name="Butler F."/>
            <person name="Jordan K."/>
            <person name="Obrien T."/>
        </authorList>
    </citation>
    <scope>NUCLEOTIDE SEQUENCE</scope>
    <source>
        <strain evidence="2">3370</strain>
    </source>
</reference>
<dbReference type="Proteomes" id="UP000185604">
    <property type="component" value="Unassembled WGS sequence"/>
</dbReference>
<comment type="caution">
    <text evidence="3">The sequence shown here is derived from an EMBL/GenBank/DDBJ whole genome shotgun (WGS) entry which is preliminary data.</text>
</comment>
<evidence type="ECO:0000313" key="3">
    <source>
        <dbReference type="EMBL" id="OLF95953.1"/>
    </source>
</evidence>
<accession>A0A6I7TQ62</accession>
<evidence type="ECO:0000256" key="1">
    <source>
        <dbReference type="SAM" id="Phobius"/>
    </source>
</evidence>
<protein>
    <submittedName>
        <fullName evidence="3">Uncharacterized protein</fullName>
    </submittedName>
</protein>